<gene>
    <name evidence="2" type="ORF">AAF712_016831</name>
</gene>
<feature type="compositionally biased region" description="Polar residues" evidence="1">
    <location>
        <begin position="1"/>
        <end position="12"/>
    </location>
</feature>
<sequence>HSVVNESQSETGASDAELPPRLKRHSADEPASNKSSPAKRQRIDLISKALAETASPSRSQGTTSVSSEAGPSTPRRVASTSTATTPARGTRASTRGTRSHPNSTPRRVSTKKEVSRKKGTETINISD</sequence>
<reference evidence="2 3" key="1">
    <citation type="submission" date="2024-05" db="EMBL/GenBank/DDBJ databases">
        <title>A draft genome resource for the thread blight pathogen Marasmius tenuissimus strain MS-2.</title>
        <authorList>
            <person name="Yulfo-Soto G.E."/>
            <person name="Baruah I.K."/>
            <person name="Amoako-Attah I."/>
            <person name="Bukari Y."/>
            <person name="Meinhardt L.W."/>
            <person name="Bailey B.A."/>
            <person name="Cohen S.P."/>
        </authorList>
    </citation>
    <scope>NUCLEOTIDE SEQUENCE [LARGE SCALE GENOMIC DNA]</scope>
    <source>
        <strain evidence="2 3">MS-2</strain>
    </source>
</reference>
<feature type="compositionally biased region" description="Basic and acidic residues" evidence="1">
    <location>
        <begin position="110"/>
        <end position="120"/>
    </location>
</feature>
<feature type="region of interest" description="Disordered" evidence="1">
    <location>
        <begin position="1"/>
        <end position="127"/>
    </location>
</feature>
<keyword evidence="3" id="KW-1185">Reference proteome</keyword>
<dbReference type="Proteomes" id="UP001437256">
    <property type="component" value="Unassembled WGS sequence"/>
</dbReference>
<organism evidence="2 3">
    <name type="scientific">Marasmius tenuissimus</name>
    <dbReference type="NCBI Taxonomy" id="585030"/>
    <lineage>
        <taxon>Eukaryota</taxon>
        <taxon>Fungi</taxon>
        <taxon>Dikarya</taxon>
        <taxon>Basidiomycota</taxon>
        <taxon>Agaricomycotina</taxon>
        <taxon>Agaricomycetes</taxon>
        <taxon>Agaricomycetidae</taxon>
        <taxon>Agaricales</taxon>
        <taxon>Marasmiineae</taxon>
        <taxon>Marasmiaceae</taxon>
        <taxon>Marasmius</taxon>
    </lineage>
</organism>
<feature type="compositionally biased region" description="Low complexity" evidence="1">
    <location>
        <begin position="71"/>
        <end position="96"/>
    </location>
</feature>
<feature type="non-terminal residue" evidence="2">
    <location>
        <position position="1"/>
    </location>
</feature>
<protein>
    <submittedName>
        <fullName evidence="2">Uncharacterized protein</fullName>
    </submittedName>
</protein>
<name>A0ABR2Z5Q6_9AGAR</name>
<dbReference type="EMBL" id="JBBXMP010001323">
    <property type="protein sequence ID" value="KAL0056563.1"/>
    <property type="molecule type" value="Genomic_DNA"/>
</dbReference>
<evidence type="ECO:0000313" key="3">
    <source>
        <dbReference type="Proteomes" id="UP001437256"/>
    </source>
</evidence>
<feature type="compositionally biased region" description="Polar residues" evidence="1">
    <location>
        <begin position="54"/>
        <end position="70"/>
    </location>
</feature>
<evidence type="ECO:0000313" key="2">
    <source>
        <dbReference type="EMBL" id="KAL0056563.1"/>
    </source>
</evidence>
<proteinExistence type="predicted"/>
<evidence type="ECO:0000256" key="1">
    <source>
        <dbReference type="SAM" id="MobiDB-lite"/>
    </source>
</evidence>
<accession>A0ABR2Z5Q6</accession>
<comment type="caution">
    <text evidence="2">The sequence shown here is derived from an EMBL/GenBank/DDBJ whole genome shotgun (WGS) entry which is preliminary data.</text>
</comment>